<protein>
    <submittedName>
        <fullName evidence="2">Uncharacterized protein</fullName>
    </submittedName>
</protein>
<sequence>MSGRHLVPAGLALLGLVAAISAAVDPGPGPLHTLRAVATIAFLLLGPGWALTALLRPRDLAERAVVAVGAGVALCIVVGQAMVVTTAWEPVAALVVLVVLSVPVLVRQAVDLDGRRDPA</sequence>
<reference evidence="3" key="1">
    <citation type="journal article" date="2019" name="Int. J. Syst. Evol. Microbiol.">
        <title>The Global Catalogue of Microorganisms (GCM) 10K type strain sequencing project: providing services to taxonomists for standard genome sequencing and annotation.</title>
        <authorList>
            <consortium name="The Broad Institute Genomics Platform"/>
            <consortium name="The Broad Institute Genome Sequencing Center for Infectious Disease"/>
            <person name="Wu L."/>
            <person name="Ma J."/>
        </authorList>
    </citation>
    <scope>NUCLEOTIDE SEQUENCE [LARGE SCALE GENOMIC DNA]</scope>
    <source>
        <strain evidence="3">CGMCC 4.7093</strain>
    </source>
</reference>
<keyword evidence="3" id="KW-1185">Reference proteome</keyword>
<evidence type="ECO:0000256" key="1">
    <source>
        <dbReference type="SAM" id="Phobius"/>
    </source>
</evidence>
<evidence type="ECO:0000313" key="2">
    <source>
        <dbReference type="EMBL" id="MFC5066328.1"/>
    </source>
</evidence>
<gene>
    <name evidence="2" type="ORF">ACFPBZ_29275</name>
</gene>
<dbReference type="RefSeq" id="WP_378039634.1">
    <property type="nucleotide sequence ID" value="NZ_JBHSIV010000074.1"/>
</dbReference>
<proteinExistence type="predicted"/>
<dbReference type="Proteomes" id="UP001595947">
    <property type="component" value="Unassembled WGS sequence"/>
</dbReference>
<name>A0ABV9YWY6_9PSEU</name>
<feature type="transmembrane region" description="Helical" evidence="1">
    <location>
        <begin position="64"/>
        <end position="85"/>
    </location>
</feature>
<feature type="transmembrane region" description="Helical" evidence="1">
    <location>
        <begin position="32"/>
        <end position="52"/>
    </location>
</feature>
<feature type="transmembrane region" description="Helical" evidence="1">
    <location>
        <begin position="91"/>
        <end position="110"/>
    </location>
</feature>
<keyword evidence="1" id="KW-0812">Transmembrane</keyword>
<keyword evidence="1" id="KW-1133">Transmembrane helix</keyword>
<accession>A0ABV9YWY6</accession>
<organism evidence="2 3">
    <name type="scientific">Actinomycetospora atypica</name>
    <dbReference type="NCBI Taxonomy" id="1290095"/>
    <lineage>
        <taxon>Bacteria</taxon>
        <taxon>Bacillati</taxon>
        <taxon>Actinomycetota</taxon>
        <taxon>Actinomycetes</taxon>
        <taxon>Pseudonocardiales</taxon>
        <taxon>Pseudonocardiaceae</taxon>
        <taxon>Actinomycetospora</taxon>
    </lineage>
</organism>
<evidence type="ECO:0000313" key="3">
    <source>
        <dbReference type="Proteomes" id="UP001595947"/>
    </source>
</evidence>
<comment type="caution">
    <text evidence="2">The sequence shown here is derived from an EMBL/GenBank/DDBJ whole genome shotgun (WGS) entry which is preliminary data.</text>
</comment>
<dbReference type="EMBL" id="JBHSIV010000074">
    <property type="protein sequence ID" value="MFC5066328.1"/>
    <property type="molecule type" value="Genomic_DNA"/>
</dbReference>
<keyword evidence="1" id="KW-0472">Membrane</keyword>